<dbReference type="PANTHER" id="PTHR46391">
    <property type="entry name" value="BASIC LEUCINE ZIPPER 34"/>
    <property type="match status" value="1"/>
</dbReference>
<dbReference type="SUPFAM" id="SSF57959">
    <property type="entry name" value="Leucine zipper domain"/>
    <property type="match status" value="1"/>
</dbReference>
<name>A0ABR2ES04_9ROSI</name>
<dbReference type="InterPro" id="IPR046347">
    <property type="entry name" value="bZIP_sf"/>
</dbReference>
<feature type="coiled-coil region" evidence="5">
    <location>
        <begin position="90"/>
        <end position="141"/>
    </location>
</feature>
<dbReference type="EMBL" id="JBBPBM010000010">
    <property type="protein sequence ID" value="KAK8564651.1"/>
    <property type="molecule type" value="Genomic_DNA"/>
</dbReference>
<keyword evidence="2" id="KW-0805">Transcription regulation</keyword>
<feature type="region of interest" description="Disordered" evidence="6">
    <location>
        <begin position="1"/>
        <end position="46"/>
    </location>
</feature>
<feature type="domain" description="BZIP" evidence="7">
    <location>
        <begin position="42"/>
        <end position="106"/>
    </location>
</feature>
<organism evidence="8 9">
    <name type="scientific">Hibiscus sabdariffa</name>
    <name type="common">roselle</name>
    <dbReference type="NCBI Taxonomy" id="183260"/>
    <lineage>
        <taxon>Eukaryota</taxon>
        <taxon>Viridiplantae</taxon>
        <taxon>Streptophyta</taxon>
        <taxon>Embryophyta</taxon>
        <taxon>Tracheophyta</taxon>
        <taxon>Spermatophyta</taxon>
        <taxon>Magnoliopsida</taxon>
        <taxon>eudicotyledons</taxon>
        <taxon>Gunneridae</taxon>
        <taxon>Pentapetalae</taxon>
        <taxon>rosids</taxon>
        <taxon>malvids</taxon>
        <taxon>Malvales</taxon>
        <taxon>Malvaceae</taxon>
        <taxon>Malvoideae</taxon>
        <taxon>Hibiscus</taxon>
    </lineage>
</organism>
<accession>A0ABR2ES04</accession>
<comment type="caution">
    <text evidence="8">The sequence shown here is derived from an EMBL/GenBank/DDBJ whole genome shotgun (WGS) entry which is preliminary data.</text>
</comment>
<sequence>MAGIKIRDANEETTPKAPLPKLPSNGNQPLHGSGQGVGNNAAMDPKKLKRVAASREYSQRYRMKQMQYIQQLEAGVKALEAQVAMTYPKIKQVDTQNALLRAENSSMKEKLYALSTECMRKEAEYQELKKQKEELKKLSLLQQSPIAETSQAKQHSFTQLLNVARDQPGFNQLAGEAPAPMMQNQDLENQFGSAANNGKNRIPISRKN</sequence>
<protein>
    <recommendedName>
        <fullName evidence="7">BZIP domain-containing protein</fullName>
    </recommendedName>
</protein>
<proteinExistence type="predicted"/>
<evidence type="ECO:0000313" key="9">
    <source>
        <dbReference type="Proteomes" id="UP001472677"/>
    </source>
</evidence>
<dbReference type="Proteomes" id="UP001472677">
    <property type="component" value="Unassembled WGS sequence"/>
</dbReference>
<feature type="compositionally biased region" description="Basic and acidic residues" evidence="6">
    <location>
        <begin position="1"/>
        <end position="14"/>
    </location>
</feature>
<keyword evidence="4" id="KW-0539">Nucleus</keyword>
<keyword evidence="3" id="KW-0804">Transcription</keyword>
<keyword evidence="5" id="KW-0175">Coiled coil</keyword>
<evidence type="ECO:0000259" key="7">
    <source>
        <dbReference type="SMART" id="SM00338"/>
    </source>
</evidence>
<dbReference type="InterPro" id="IPR052483">
    <property type="entry name" value="bZIP_transcription_regulators"/>
</dbReference>
<evidence type="ECO:0000256" key="6">
    <source>
        <dbReference type="SAM" id="MobiDB-lite"/>
    </source>
</evidence>
<dbReference type="SMART" id="SM00338">
    <property type="entry name" value="BRLZ"/>
    <property type="match status" value="1"/>
</dbReference>
<comment type="subcellular location">
    <subcellularLocation>
        <location evidence="1">Nucleus</location>
    </subcellularLocation>
</comment>
<reference evidence="8 9" key="1">
    <citation type="journal article" date="2024" name="G3 (Bethesda)">
        <title>Genome assembly of Hibiscus sabdariffa L. provides insights into metabolisms of medicinal natural products.</title>
        <authorList>
            <person name="Kim T."/>
        </authorList>
    </citation>
    <scope>NUCLEOTIDE SEQUENCE [LARGE SCALE GENOMIC DNA]</scope>
    <source>
        <strain evidence="8">TK-2024</strain>
        <tissue evidence="8">Old leaves</tissue>
    </source>
</reference>
<evidence type="ECO:0000256" key="5">
    <source>
        <dbReference type="SAM" id="Coils"/>
    </source>
</evidence>
<evidence type="ECO:0000313" key="8">
    <source>
        <dbReference type="EMBL" id="KAK8564651.1"/>
    </source>
</evidence>
<evidence type="ECO:0000256" key="3">
    <source>
        <dbReference type="ARBA" id="ARBA00023163"/>
    </source>
</evidence>
<evidence type="ECO:0000256" key="4">
    <source>
        <dbReference type="ARBA" id="ARBA00023242"/>
    </source>
</evidence>
<evidence type="ECO:0000256" key="2">
    <source>
        <dbReference type="ARBA" id="ARBA00023015"/>
    </source>
</evidence>
<dbReference type="PANTHER" id="PTHR46391:SF21">
    <property type="entry name" value="BZIP DOMAIN-CONTAINING PROTEIN"/>
    <property type="match status" value="1"/>
</dbReference>
<dbReference type="InterPro" id="IPR004827">
    <property type="entry name" value="bZIP"/>
</dbReference>
<evidence type="ECO:0000256" key="1">
    <source>
        <dbReference type="ARBA" id="ARBA00004123"/>
    </source>
</evidence>
<gene>
    <name evidence="8" type="ORF">V6N12_058234</name>
</gene>
<keyword evidence="9" id="KW-1185">Reference proteome</keyword>